<keyword evidence="2" id="KW-1185">Reference proteome</keyword>
<evidence type="ECO:0000313" key="1">
    <source>
        <dbReference type="EMBL" id="GIY54658.1"/>
    </source>
</evidence>
<comment type="caution">
    <text evidence="1">The sequence shown here is derived from an EMBL/GenBank/DDBJ whole genome shotgun (WGS) entry which is preliminary data.</text>
</comment>
<evidence type="ECO:0000313" key="2">
    <source>
        <dbReference type="Proteomes" id="UP001054945"/>
    </source>
</evidence>
<dbReference type="AlphaFoldDB" id="A0AAV4UA77"/>
<proteinExistence type="predicted"/>
<accession>A0AAV4UA77</accession>
<feature type="non-terminal residue" evidence="1">
    <location>
        <position position="88"/>
    </location>
</feature>
<dbReference type="EMBL" id="BPLR01012537">
    <property type="protein sequence ID" value="GIY54658.1"/>
    <property type="molecule type" value="Genomic_DNA"/>
</dbReference>
<dbReference type="Proteomes" id="UP001054945">
    <property type="component" value="Unassembled WGS sequence"/>
</dbReference>
<sequence>MAGTIKEPDMSLLLRNGVAWSAPRTSAFIWRIARDVTRKDSHDVFAFANGIARTENRILLASTRIISRTVEDLFPELPPTKQMETVRG</sequence>
<organism evidence="1 2">
    <name type="scientific">Caerostris extrusa</name>
    <name type="common">Bark spider</name>
    <name type="synonym">Caerostris bankana</name>
    <dbReference type="NCBI Taxonomy" id="172846"/>
    <lineage>
        <taxon>Eukaryota</taxon>
        <taxon>Metazoa</taxon>
        <taxon>Ecdysozoa</taxon>
        <taxon>Arthropoda</taxon>
        <taxon>Chelicerata</taxon>
        <taxon>Arachnida</taxon>
        <taxon>Araneae</taxon>
        <taxon>Araneomorphae</taxon>
        <taxon>Entelegynae</taxon>
        <taxon>Araneoidea</taxon>
        <taxon>Araneidae</taxon>
        <taxon>Caerostris</taxon>
    </lineage>
</organism>
<gene>
    <name evidence="1" type="ORF">CEXT_414161</name>
</gene>
<protein>
    <submittedName>
        <fullName evidence="1">Uncharacterized protein</fullName>
    </submittedName>
</protein>
<name>A0AAV4UA77_CAEEX</name>
<reference evidence="1 2" key="1">
    <citation type="submission" date="2021-06" db="EMBL/GenBank/DDBJ databases">
        <title>Caerostris extrusa draft genome.</title>
        <authorList>
            <person name="Kono N."/>
            <person name="Arakawa K."/>
        </authorList>
    </citation>
    <scope>NUCLEOTIDE SEQUENCE [LARGE SCALE GENOMIC DNA]</scope>
</reference>